<sequence length="47" mass="5004">MQHTVPPGKSDSRGGLLVEHGDRALLIDAGFGRVRRGGDGPAWRPLP</sequence>
<proteinExistence type="predicted"/>
<evidence type="ECO:0000313" key="2">
    <source>
        <dbReference type="Proteomes" id="UP000589036"/>
    </source>
</evidence>
<accession>A0A852TV73</accession>
<evidence type="ECO:0000313" key="1">
    <source>
        <dbReference type="EMBL" id="NYE47591.1"/>
    </source>
</evidence>
<name>A0A852TV73_9ACTN</name>
<dbReference type="EMBL" id="JACCCC010000001">
    <property type="protein sequence ID" value="NYE47591.1"/>
    <property type="molecule type" value="Genomic_DNA"/>
</dbReference>
<keyword evidence="2" id="KW-1185">Reference proteome</keyword>
<reference evidence="1 2" key="1">
    <citation type="submission" date="2020-07" db="EMBL/GenBank/DDBJ databases">
        <title>Sequencing the genomes of 1000 actinobacteria strains.</title>
        <authorList>
            <person name="Klenk H.-P."/>
        </authorList>
    </citation>
    <scope>NUCLEOTIDE SEQUENCE [LARGE SCALE GENOMIC DNA]</scope>
    <source>
        <strain evidence="1 2">CXB654</strain>
    </source>
</reference>
<protein>
    <submittedName>
        <fullName evidence="1">Uncharacterized protein</fullName>
    </submittedName>
</protein>
<comment type="caution">
    <text evidence="1">The sequence shown here is derived from an EMBL/GenBank/DDBJ whole genome shotgun (WGS) entry which is preliminary data.</text>
</comment>
<dbReference type="Proteomes" id="UP000589036">
    <property type="component" value="Unassembled WGS sequence"/>
</dbReference>
<gene>
    <name evidence="1" type="ORF">HDA32_002711</name>
</gene>
<dbReference type="AlphaFoldDB" id="A0A852TV73"/>
<organism evidence="1 2">
    <name type="scientific">Spinactinospora alkalitolerans</name>
    <dbReference type="NCBI Taxonomy" id="687207"/>
    <lineage>
        <taxon>Bacteria</taxon>
        <taxon>Bacillati</taxon>
        <taxon>Actinomycetota</taxon>
        <taxon>Actinomycetes</taxon>
        <taxon>Streptosporangiales</taxon>
        <taxon>Nocardiopsidaceae</taxon>
        <taxon>Spinactinospora</taxon>
    </lineage>
</organism>
<dbReference type="RefSeq" id="WP_179643501.1">
    <property type="nucleotide sequence ID" value="NZ_BAAAYY010000015.1"/>
</dbReference>